<dbReference type="AlphaFoldDB" id="A0A1E3VY35"/>
<dbReference type="EMBL" id="LPWG01000013">
    <property type="protein sequence ID" value="ODR98429.1"/>
    <property type="molecule type" value="Genomic_DNA"/>
</dbReference>
<dbReference type="STRING" id="1774968.AUC68_08320"/>
<proteinExistence type="predicted"/>
<accession>A0A1E3VY35</accession>
<organism evidence="1 2">
    <name type="scientific">Methyloceanibacter methanicus</name>
    <dbReference type="NCBI Taxonomy" id="1774968"/>
    <lineage>
        <taxon>Bacteria</taxon>
        <taxon>Pseudomonadati</taxon>
        <taxon>Pseudomonadota</taxon>
        <taxon>Alphaproteobacteria</taxon>
        <taxon>Hyphomicrobiales</taxon>
        <taxon>Hyphomicrobiaceae</taxon>
        <taxon>Methyloceanibacter</taxon>
    </lineage>
</organism>
<dbReference type="RefSeq" id="WP_069437887.1">
    <property type="nucleotide sequence ID" value="NZ_LPWG01000013.1"/>
</dbReference>
<evidence type="ECO:0000313" key="1">
    <source>
        <dbReference type="EMBL" id="ODR98429.1"/>
    </source>
</evidence>
<dbReference type="Proteomes" id="UP000094501">
    <property type="component" value="Unassembled WGS sequence"/>
</dbReference>
<protein>
    <submittedName>
        <fullName evidence="1">Uncharacterized protein</fullName>
    </submittedName>
</protein>
<reference evidence="1 2" key="1">
    <citation type="journal article" date="2016" name="Environ. Microbiol.">
        <title>New Methyloceanibacter diversity from North Sea sediments includes methanotroph containing solely the soluble methane monooxygenase.</title>
        <authorList>
            <person name="Vekeman B."/>
            <person name="Kerckhof F.M."/>
            <person name="Cremers G."/>
            <person name="de Vos P."/>
            <person name="Vandamme P."/>
            <person name="Boon N."/>
            <person name="Op den Camp H.J."/>
            <person name="Heylen K."/>
        </authorList>
    </citation>
    <scope>NUCLEOTIDE SEQUENCE [LARGE SCALE GENOMIC DNA]</scope>
    <source>
        <strain evidence="1 2">R-67174</strain>
    </source>
</reference>
<evidence type="ECO:0000313" key="2">
    <source>
        <dbReference type="Proteomes" id="UP000094501"/>
    </source>
</evidence>
<gene>
    <name evidence="1" type="ORF">AUC68_08320</name>
</gene>
<comment type="caution">
    <text evidence="1">The sequence shown here is derived from an EMBL/GenBank/DDBJ whole genome shotgun (WGS) entry which is preliminary data.</text>
</comment>
<keyword evidence="2" id="KW-1185">Reference proteome</keyword>
<name>A0A1E3VY35_9HYPH</name>
<sequence length="142" mass="14909">MPYVKRDTAGAVTGYSETKQPGIMDEFVADDDADLRALRQVQDRAASVPATITPRQLLIGLVLHGTITDEEAVDAARTGAVPGKVQAIFDALPTPQEKTAAAITWAKMGVVERDHPLVAALASANGMSDADVDAFFAACADI</sequence>